<dbReference type="PANTHER" id="PTHR21481:SF4">
    <property type="entry name" value="PROTEIN TRANSPARENT TESTA 9"/>
    <property type="match status" value="1"/>
</dbReference>
<sequence length="289" mass="32107">PAAVTLKLSNLRDSDLDVFVLLHQLQIFSLGRSLPDQPPVNPPIDVPENSRAKSAGLDAIDPKPGTELKLVDAVPCRIAFERGRERHFCFLALSVGIYGWIILAEELPLKQCSGVIRVVAPLAGCNKFKTKQAPVTVLGQLFKEHKNHESTATIIVIFLGCTFGNPRPSTSNHTVVSVVQGRNLEVELDFGRECMVWRALAMPKIDDKHARWLHLRIRPSTLPSVDPAKSAVYIKSKAKALVDGRWTLAFRDEESCRLALSMVLEESSLQSFEVEKMLKPLLDLEKTVD</sequence>
<dbReference type="Proteomes" id="UP001370490">
    <property type="component" value="Unassembled WGS sequence"/>
</dbReference>
<dbReference type="GO" id="GO:1901096">
    <property type="term" value="P:regulation of autophagosome maturation"/>
    <property type="evidence" value="ECO:0007669"/>
    <property type="project" value="TreeGrafter"/>
</dbReference>
<organism evidence="1 2">
    <name type="scientific">Dillenia turbinata</name>
    <dbReference type="NCBI Taxonomy" id="194707"/>
    <lineage>
        <taxon>Eukaryota</taxon>
        <taxon>Viridiplantae</taxon>
        <taxon>Streptophyta</taxon>
        <taxon>Embryophyta</taxon>
        <taxon>Tracheophyta</taxon>
        <taxon>Spermatophyta</taxon>
        <taxon>Magnoliopsida</taxon>
        <taxon>eudicotyledons</taxon>
        <taxon>Gunneridae</taxon>
        <taxon>Pentapetalae</taxon>
        <taxon>Dilleniales</taxon>
        <taxon>Dilleniaceae</taxon>
        <taxon>Dillenia</taxon>
    </lineage>
</organism>
<proteinExistence type="predicted"/>
<dbReference type="GO" id="GO:0016197">
    <property type="term" value="P:endosomal transport"/>
    <property type="evidence" value="ECO:0007669"/>
    <property type="project" value="TreeGrafter"/>
</dbReference>
<reference evidence="1 2" key="1">
    <citation type="submission" date="2023-12" db="EMBL/GenBank/DDBJ databases">
        <title>A high-quality genome assembly for Dillenia turbinata (Dilleniales).</title>
        <authorList>
            <person name="Chanderbali A."/>
        </authorList>
    </citation>
    <scope>NUCLEOTIDE SEQUENCE [LARGE SCALE GENOMIC DNA]</scope>
    <source>
        <strain evidence="1">LSX21</strain>
        <tissue evidence="1">Leaf</tissue>
    </source>
</reference>
<comment type="caution">
    <text evidence="1">The sequence shown here is derived from an EMBL/GenBank/DDBJ whole genome shotgun (WGS) entry which is preliminary data.</text>
</comment>
<keyword evidence="2" id="KW-1185">Reference proteome</keyword>
<dbReference type="AlphaFoldDB" id="A0AAN8ZPM0"/>
<dbReference type="GO" id="GO:0005770">
    <property type="term" value="C:late endosome"/>
    <property type="evidence" value="ECO:0007669"/>
    <property type="project" value="TreeGrafter"/>
</dbReference>
<dbReference type="GO" id="GO:0007034">
    <property type="term" value="P:vacuolar transport"/>
    <property type="evidence" value="ECO:0007669"/>
    <property type="project" value="TreeGrafter"/>
</dbReference>
<protein>
    <submittedName>
        <fullName evidence="1">Uncharacterized protein</fullName>
    </submittedName>
</protein>
<name>A0AAN8ZPM0_9MAGN</name>
<accession>A0AAN8ZPM0</accession>
<dbReference type="EMBL" id="JBAMMX010000004">
    <property type="protein sequence ID" value="KAK6942033.1"/>
    <property type="molecule type" value="Genomic_DNA"/>
</dbReference>
<evidence type="ECO:0000313" key="2">
    <source>
        <dbReference type="Proteomes" id="UP001370490"/>
    </source>
</evidence>
<dbReference type="PANTHER" id="PTHR21481">
    <property type="entry name" value="PROTEIN CLEC16A"/>
    <property type="match status" value="1"/>
</dbReference>
<gene>
    <name evidence="1" type="ORF">RJ641_027410</name>
</gene>
<feature type="non-terminal residue" evidence="1">
    <location>
        <position position="289"/>
    </location>
</feature>
<dbReference type="InterPro" id="IPR039272">
    <property type="entry name" value="CLEC16A/TT9"/>
</dbReference>
<dbReference type="GO" id="GO:0005794">
    <property type="term" value="C:Golgi apparatus"/>
    <property type="evidence" value="ECO:0007669"/>
    <property type="project" value="TreeGrafter"/>
</dbReference>
<evidence type="ECO:0000313" key="1">
    <source>
        <dbReference type="EMBL" id="KAK6942033.1"/>
    </source>
</evidence>
<feature type="non-terminal residue" evidence="1">
    <location>
        <position position="1"/>
    </location>
</feature>